<evidence type="ECO:0000259" key="2">
    <source>
        <dbReference type="Pfam" id="PF23598"/>
    </source>
</evidence>
<evidence type="ECO:0000256" key="1">
    <source>
        <dbReference type="ARBA" id="ARBA00022737"/>
    </source>
</evidence>
<dbReference type="PANTHER" id="PTHR47186:SF3">
    <property type="entry name" value="OS09G0267800 PROTEIN"/>
    <property type="match status" value="1"/>
</dbReference>
<dbReference type="InterPro" id="IPR055414">
    <property type="entry name" value="LRR_R13L4/SHOC2-like"/>
</dbReference>
<dbReference type="Proteomes" id="UP000290289">
    <property type="component" value="Chromosome 15"/>
</dbReference>
<evidence type="ECO:0000313" key="4">
    <source>
        <dbReference type="Proteomes" id="UP000290289"/>
    </source>
</evidence>
<protein>
    <recommendedName>
        <fullName evidence="2">Disease resistance R13L4/SHOC-2-like LRR domain-containing protein</fullName>
    </recommendedName>
</protein>
<dbReference type="PANTHER" id="PTHR47186">
    <property type="entry name" value="LEUCINE-RICH REPEAT-CONTAINING PROTEIN 57"/>
    <property type="match status" value="1"/>
</dbReference>
<gene>
    <name evidence="3" type="ORF">DVH24_016316</name>
</gene>
<reference evidence="3 4" key="1">
    <citation type="submission" date="2018-10" db="EMBL/GenBank/DDBJ databases">
        <title>A high-quality apple genome assembly.</title>
        <authorList>
            <person name="Hu J."/>
        </authorList>
    </citation>
    <scope>NUCLEOTIDE SEQUENCE [LARGE SCALE GENOMIC DNA]</scope>
    <source>
        <strain evidence="4">cv. HFTH1</strain>
        <tissue evidence="3">Young leaf</tissue>
    </source>
</reference>
<dbReference type="InterPro" id="IPR032675">
    <property type="entry name" value="LRR_dom_sf"/>
</dbReference>
<evidence type="ECO:0000313" key="3">
    <source>
        <dbReference type="EMBL" id="RXH73494.1"/>
    </source>
</evidence>
<keyword evidence="1" id="KW-0677">Repeat</keyword>
<name>A0A498HTA7_MALDO</name>
<dbReference type="EMBL" id="RDQH01000341">
    <property type="protein sequence ID" value="RXH73494.1"/>
    <property type="molecule type" value="Genomic_DNA"/>
</dbReference>
<accession>A0A498HTA7</accession>
<dbReference type="AlphaFoldDB" id="A0A498HTA7"/>
<proteinExistence type="predicted"/>
<dbReference type="Gene3D" id="3.80.10.10">
    <property type="entry name" value="Ribonuclease Inhibitor"/>
    <property type="match status" value="1"/>
</dbReference>
<dbReference type="SUPFAM" id="SSF52047">
    <property type="entry name" value="RNI-like"/>
    <property type="match status" value="1"/>
</dbReference>
<sequence>MKMILPDSIHDLYNLYTLRLKRCYALRKLPDNMGKLINLTHLYVEGCAALAYLPKGLGRLTSLQTLDAFSGDHEKAFQFADLRTLNLEGRLTVTFPGDVEDVSEVEKAQLWDKKQLFHLSLISRVEDNMQRENTAVDILRPHEDLESLDECELLSPLGKLPSLERLTLRWMERVRRVGVEFLGYKIKHHSIHPPHCCRN</sequence>
<organism evidence="3 4">
    <name type="scientific">Malus domestica</name>
    <name type="common">Apple</name>
    <name type="synonym">Pyrus malus</name>
    <dbReference type="NCBI Taxonomy" id="3750"/>
    <lineage>
        <taxon>Eukaryota</taxon>
        <taxon>Viridiplantae</taxon>
        <taxon>Streptophyta</taxon>
        <taxon>Embryophyta</taxon>
        <taxon>Tracheophyta</taxon>
        <taxon>Spermatophyta</taxon>
        <taxon>Magnoliopsida</taxon>
        <taxon>eudicotyledons</taxon>
        <taxon>Gunneridae</taxon>
        <taxon>Pentapetalae</taxon>
        <taxon>rosids</taxon>
        <taxon>fabids</taxon>
        <taxon>Rosales</taxon>
        <taxon>Rosaceae</taxon>
        <taxon>Amygdaloideae</taxon>
        <taxon>Maleae</taxon>
        <taxon>Malus</taxon>
    </lineage>
</organism>
<keyword evidence="4" id="KW-1185">Reference proteome</keyword>
<dbReference type="Pfam" id="PF23598">
    <property type="entry name" value="LRR_14"/>
    <property type="match status" value="1"/>
</dbReference>
<feature type="domain" description="Disease resistance R13L4/SHOC-2-like LRR" evidence="2">
    <location>
        <begin position="5"/>
        <end position="99"/>
    </location>
</feature>
<comment type="caution">
    <text evidence="3">The sequence shown here is derived from an EMBL/GenBank/DDBJ whole genome shotgun (WGS) entry which is preliminary data.</text>
</comment>